<reference evidence="3 4" key="3">
    <citation type="journal article" date="2017" name="G3 (Bethesda)">
        <title>Comparative analysis highlights variable genome content of wheat rusts and divergence of the mating loci.</title>
        <authorList>
            <person name="Cuomo C.A."/>
            <person name="Bakkeren G."/>
            <person name="Khalil H.B."/>
            <person name="Panwar V."/>
            <person name="Joly D."/>
            <person name="Linning R."/>
            <person name="Sakthikumar S."/>
            <person name="Song X."/>
            <person name="Adiconis X."/>
            <person name="Fan L."/>
            <person name="Goldberg J.M."/>
            <person name="Levin J.Z."/>
            <person name="Young S."/>
            <person name="Zeng Q."/>
            <person name="Anikster Y."/>
            <person name="Bruce M."/>
            <person name="Wang M."/>
            <person name="Yin C."/>
            <person name="McCallum B."/>
            <person name="Szabo L.J."/>
            <person name="Hulbert S."/>
            <person name="Chen X."/>
            <person name="Fellers J.P."/>
        </authorList>
    </citation>
    <scope>NUCLEOTIDE SEQUENCE</scope>
    <source>
        <strain evidence="4">Isolate 1-1 / race 1 (BBBD)</strain>
        <strain evidence="3">isolate 1-1 / race 1 (BBBD)</strain>
    </source>
</reference>
<evidence type="ECO:0000313" key="2">
    <source>
        <dbReference type="EMBL" id="OAV94087.1"/>
    </source>
</evidence>
<proteinExistence type="predicted"/>
<dbReference type="EMBL" id="ADAS02000043">
    <property type="protein sequence ID" value="OAV94087.1"/>
    <property type="molecule type" value="Genomic_DNA"/>
</dbReference>
<dbReference type="EnsemblFungi" id="PTTG_27090-t43_1">
    <property type="protein sequence ID" value="PTTG_27090-t43_1-p1"/>
    <property type="gene ID" value="PTTG_27090"/>
</dbReference>
<gene>
    <name evidence="2" type="ORF">PTTG_27090</name>
</gene>
<evidence type="ECO:0000313" key="4">
    <source>
        <dbReference type="Proteomes" id="UP000005240"/>
    </source>
</evidence>
<feature type="compositionally biased region" description="Polar residues" evidence="1">
    <location>
        <begin position="223"/>
        <end position="232"/>
    </location>
</feature>
<reference evidence="2" key="1">
    <citation type="submission" date="2009-11" db="EMBL/GenBank/DDBJ databases">
        <authorList>
            <consortium name="The Broad Institute Genome Sequencing Platform"/>
            <person name="Ward D."/>
            <person name="Feldgarden M."/>
            <person name="Earl A."/>
            <person name="Young S.K."/>
            <person name="Zeng Q."/>
            <person name="Koehrsen M."/>
            <person name="Alvarado L."/>
            <person name="Berlin A."/>
            <person name="Bochicchio J."/>
            <person name="Borenstein D."/>
            <person name="Chapman S.B."/>
            <person name="Chen Z."/>
            <person name="Engels R."/>
            <person name="Freedman E."/>
            <person name="Gellesch M."/>
            <person name="Goldberg J."/>
            <person name="Griggs A."/>
            <person name="Gujja S."/>
            <person name="Heilman E."/>
            <person name="Heiman D."/>
            <person name="Hepburn T."/>
            <person name="Howarth C."/>
            <person name="Jen D."/>
            <person name="Larson L."/>
            <person name="Lewis B."/>
            <person name="Mehta T."/>
            <person name="Park D."/>
            <person name="Pearson M."/>
            <person name="Roberts A."/>
            <person name="Saif S."/>
            <person name="Shea T."/>
            <person name="Shenoy N."/>
            <person name="Sisk P."/>
            <person name="Stolte C."/>
            <person name="Sykes S."/>
            <person name="Thomson T."/>
            <person name="Walk T."/>
            <person name="White J."/>
            <person name="Yandava C."/>
            <person name="Izard J."/>
            <person name="Baranova O.V."/>
            <person name="Blanton J.M."/>
            <person name="Tanner A.C."/>
            <person name="Dewhirst F.E."/>
            <person name="Haas B."/>
            <person name="Nusbaum C."/>
            <person name="Birren B."/>
        </authorList>
    </citation>
    <scope>NUCLEOTIDE SEQUENCE [LARGE SCALE GENOMIC DNA]</scope>
    <source>
        <strain evidence="2">1-1 BBBD Race 1</strain>
    </source>
</reference>
<sequence>MELILTFEPPSSGRSQQPLTHLDEVGDLATPYTRTIRHWTALISPRLRVPSSAIMEPPPNPAPSVILRPDANGNWPMPGPEEWHTIQDEYQPDLARGPITPNPAIGPTPPTPLAQPHASHTPLAPGYPQQAGFPQPGPIHYQPGSGAGPIRHTPAHHSPAPYHTQGRPDGTPTAPRAQAPHSPPQPILGSISGSPAPGGPALHQPPPLTSSPVPSERRPLTAASLQSGRSGLSSAAVWPDTLSFVREHVGILRANMSNSEDFIQVATPMFDIPEHEKWPAAMVLILAGIEHMQGEILSKFGAVKNMQADLVSRIVAELKPQAKDGALVPSKAEAGASAKTLKGLVRNNLQIILLDGTLDAYGRVANRKLAGAATPFLAIKALVKTQDEKFLAQFPLDYVDNAAWNAQLNTIITNVLKANKHKLLSLLQSNLPTTGKPPGPVPVLAEMVANVYLGMLTRFKDKPAQARLAHMQIVLHLNRIARNDQGEKHTFWTQLDSDLALRTGKPPMYKFAFARLILRKDKALWDGINTVDSIGEADCVLPTEPEMKEEMASYLRRQSCAGAAPTADPGEGMDLAEF</sequence>
<protein>
    <submittedName>
        <fullName evidence="2 3">Uncharacterized protein</fullName>
    </submittedName>
</protein>
<evidence type="ECO:0000256" key="1">
    <source>
        <dbReference type="SAM" id="MobiDB-lite"/>
    </source>
</evidence>
<organism evidence="2">
    <name type="scientific">Puccinia triticina (isolate 1-1 / race 1 (BBBD))</name>
    <name type="common">Brown leaf rust fungus</name>
    <dbReference type="NCBI Taxonomy" id="630390"/>
    <lineage>
        <taxon>Eukaryota</taxon>
        <taxon>Fungi</taxon>
        <taxon>Dikarya</taxon>
        <taxon>Basidiomycota</taxon>
        <taxon>Pucciniomycotina</taxon>
        <taxon>Pucciniomycetes</taxon>
        <taxon>Pucciniales</taxon>
        <taxon>Pucciniaceae</taxon>
        <taxon>Puccinia</taxon>
    </lineage>
</organism>
<feature type="compositionally biased region" description="Pro residues" evidence="1">
    <location>
        <begin position="100"/>
        <end position="113"/>
    </location>
</feature>
<reference evidence="2" key="2">
    <citation type="submission" date="2016-05" db="EMBL/GenBank/DDBJ databases">
        <title>Comparative analysis highlights variable genome content of wheat rusts and divergence of the mating loci.</title>
        <authorList>
            <person name="Cuomo C.A."/>
            <person name="Bakkeren G."/>
            <person name="Szabo L."/>
            <person name="Khalil H."/>
            <person name="Joly D."/>
            <person name="Goldberg J."/>
            <person name="Young S."/>
            <person name="Zeng Q."/>
            <person name="Fellers J."/>
        </authorList>
    </citation>
    <scope>NUCLEOTIDE SEQUENCE [LARGE SCALE GENOMIC DNA]</scope>
    <source>
        <strain evidence="2">1-1 BBBD Race 1</strain>
    </source>
</reference>
<keyword evidence="4" id="KW-1185">Reference proteome</keyword>
<dbReference type="Proteomes" id="UP000005240">
    <property type="component" value="Unassembled WGS sequence"/>
</dbReference>
<dbReference type="AlphaFoldDB" id="A0A180GMQ2"/>
<name>A0A180GMQ2_PUCT1</name>
<feature type="compositionally biased region" description="Low complexity" evidence="1">
    <location>
        <begin position="187"/>
        <end position="202"/>
    </location>
</feature>
<feature type="region of interest" description="Disordered" evidence="1">
    <location>
        <begin position="96"/>
        <end position="232"/>
    </location>
</feature>
<reference evidence="3" key="4">
    <citation type="submission" date="2025-05" db="UniProtKB">
        <authorList>
            <consortium name="EnsemblFungi"/>
        </authorList>
    </citation>
    <scope>IDENTIFICATION</scope>
    <source>
        <strain evidence="3">isolate 1-1 / race 1 (BBBD)</strain>
    </source>
</reference>
<evidence type="ECO:0000313" key="3">
    <source>
        <dbReference type="EnsemblFungi" id="PTTG_27090-t43_1-p1"/>
    </source>
</evidence>
<accession>A0A180GMQ2</accession>
<dbReference type="VEuPathDB" id="FungiDB:PTTG_27090"/>